<reference evidence="2 3" key="1">
    <citation type="submission" date="2017-02" db="EMBL/GenBank/DDBJ databases">
        <authorList>
            <person name="Peterson S.W."/>
        </authorList>
    </citation>
    <scope>NUCLEOTIDE SEQUENCE [LARGE SCALE GENOMIC DNA]</scope>
    <source>
        <strain evidence="2 3">CIP104813</strain>
    </source>
</reference>
<keyword evidence="3" id="KW-1185">Reference proteome</keyword>
<name>A0A1X6X778_9MICO</name>
<protein>
    <recommendedName>
        <fullName evidence="4">PH domain-containing protein</fullName>
    </recommendedName>
</protein>
<sequence length="210" mass="21370">MGSMTGPTGPSAGTSGRLPGLLEELHRTGRVSSPPSRRSRLSSAALLLFALVAATGAVGTCVLGIRDGRLEDAIGGAIGSVFMLLFVGVAAHGLRIRRPGGPLTLTISAAGVRVSERTIPWGDIADVRAQRLQVPGGMPALLRVIGGVTARGSCLAVSLTDEGVARLRSEGTSAALDRVLLPGRVLQLGIGGAVSPEDLAVLAMEARALR</sequence>
<keyword evidence="1" id="KW-0812">Transmembrane</keyword>
<evidence type="ECO:0000256" key="1">
    <source>
        <dbReference type="SAM" id="Phobius"/>
    </source>
</evidence>
<organism evidence="2 3">
    <name type="scientific">Brachybacterium nesterenkovii</name>
    <dbReference type="NCBI Taxonomy" id="47847"/>
    <lineage>
        <taxon>Bacteria</taxon>
        <taxon>Bacillati</taxon>
        <taxon>Actinomycetota</taxon>
        <taxon>Actinomycetes</taxon>
        <taxon>Micrococcales</taxon>
        <taxon>Dermabacteraceae</taxon>
        <taxon>Brachybacterium</taxon>
    </lineage>
</organism>
<keyword evidence="1" id="KW-1133">Transmembrane helix</keyword>
<feature type="transmembrane region" description="Helical" evidence="1">
    <location>
        <begin position="44"/>
        <end position="65"/>
    </location>
</feature>
<dbReference type="Proteomes" id="UP000195981">
    <property type="component" value="Unassembled WGS sequence"/>
</dbReference>
<gene>
    <name evidence="2" type="ORF">FM110_12125</name>
</gene>
<evidence type="ECO:0000313" key="2">
    <source>
        <dbReference type="EMBL" id="SLM95045.1"/>
    </source>
</evidence>
<evidence type="ECO:0008006" key="4">
    <source>
        <dbReference type="Google" id="ProtNLM"/>
    </source>
</evidence>
<proteinExistence type="predicted"/>
<keyword evidence="1" id="KW-0472">Membrane</keyword>
<evidence type="ECO:0000313" key="3">
    <source>
        <dbReference type="Proteomes" id="UP000195981"/>
    </source>
</evidence>
<dbReference type="AlphaFoldDB" id="A0A1X6X778"/>
<feature type="transmembrane region" description="Helical" evidence="1">
    <location>
        <begin position="77"/>
        <end position="94"/>
    </location>
</feature>
<dbReference type="EMBL" id="FWFG01000107">
    <property type="protein sequence ID" value="SLM95045.1"/>
    <property type="molecule type" value="Genomic_DNA"/>
</dbReference>
<accession>A0A1X6X778</accession>